<dbReference type="PANTHER" id="PTHR42714">
    <property type="entry name" value="TRNA MODIFICATION GTPASE GTPBP3"/>
    <property type="match status" value="1"/>
</dbReference>
<reference evidence="2 5" key="1">
    <citation type="submission" date="2009-10" db="EMBL/GenBank/DDBJ databases">
        <title>Complete sequence of Fibrobacter succinogenes subsp. succinogenes S85.</title>
        <authorList>
            <consortium name="US DOE Joint Genome Institute"/>
            <person name="Lucas S."/>
            <person name="Copeland A."/>
            <person name="Lapidus A."/>
            <person name="Glavina del Rio T."/>
            <person name="Tice H."/>
            <person name="Bruce D."/>
            <person name="Goodwin L."/>
            <person name="Pitluck S."/>
            <person name="Chertkov O."/>
            <person name="Detter J.C."/>
            <person name="Han C."/>
            <person name="Tapia R."/>
            <person name="Larimer F."/>
            <person name="Land M."/>
            <person name="Hauser L."/>
            <person name="Kyrpides N."/>
            <person name="Mikhailova N."/>
            <person name="Weimer P.J."/>
            <person name="Stevenson D.M."/>
            <person name="Boyum J."/>
            <person name="Brumm P.I."/>
            <person name="Mead D."/>
        </authorList>
    </citation>
    <scope>NUCLEOTIDE SEQUENCE [LARGE SCALE GENOMIC DNA]</scope>
    <source>
        <strain evidence="5">ATCC 19169 / S85</strain>
        <strain evidence="2">S85</strain>
    </source>
</reference>
<keyword evidence="5" id="KW-1185">Reference proteome</keyword>
<dbReference type="EMBL" id="CP002158">
    <property type="protein sequence ID" value="ADL27363.1"/>
    <property type="molecule type" value="Genomic_DNA"/>
</dbReference>
<dbReference type="Proteomes" id="UP000001497">
    <property type="component" value="Chromosome"/>
</dbReference>
<evidence type="ECO:0000259" key="1">
    <source>
        <dbReference type="Pfam" id="PF01926"/>
    </source>
</evidence>
<sequence>MQNFKNYRKYEISSRLGDNLPLDVMIVGATGAGKSSLVNALCGGAVACVGEGVDPETMDITRYALNNHFCVWDTPGLGDSAVADASHKRNIVKHLLKTYENGGARYRFMDLVLVVLEGGIRDMGSCYSLLNEVVVPNIDRERIVVAINQADIAMKGTHWDSWRNKPDAVLDSFLRDKAESVRRRVYEATGVSIRTPVCFSAGTGYNMDAVVDALIEQIPRYRPAVRHA</sequence>
<dbReference type="PATRIC" id="fig|59374.8.peg.1954"/>
<evidence type="ECO:0000313" key="4">
    <source>
        <dbReference type="Proteomes" id="UP000000517"/>
    </source>
</evidence>
<dbReference type="AlphaFoldDB" id="C9RRG1"/>
<dbReference type="SUPFAM" id="SSF52540">
    <property type="entry name" value="P-loop containing nucleoside triphosphate hydrolases"/>
    <property type="match status" value="1"/>
</dbReference>
<dbReference type="RefSeq" id="WP_014546235.1">
    <property type="nucleotide sequence ID" value="NC_013410.1"/>
</dbReference>
<reference evidence="3" key="3">
    <citation type="submission" date="2010-08" db="EMBL/GenBank/DDBJ databases">
        <authorList>
            <person name="Durkin A.S."/>
            <person name="Nelson K.E."/>
            <person name="Morrison M."/>
            <person name="Forsberg C.W."/>
            <person name="Wilson D.B."/>
            <person name="Russell J.B."/>
            <person name="Cann I.K.O."/>
            <person name="Mackie R.I."/>
            <person name="White B.A."/>
        </authorList>
    </citation>
    <scope>NUCLEOTIDE SEQUENCE</scope>
    <source>
        <strain evidence="3">S85</strain>
    </source>
</reference>
<dbReference type="GO" id="GO:0002098">
    <property type="term" value="P:tRNA wobble uridine modification"/>
    <property type="evidence" value="ECO:0007669"/>
    <property type="project" value="TreeGrafter"/>
</dbReference>
<evidence type="ECO:0000313" key="3">
    <source>
        <dbReference type="EMBL" id="ADL27363.1"/>
    </source>
</evidence>
<gene>
    <name evidence="2" type="ordered locus">Fisuc_1550</name>
    <name evidence="3" type="ordered locus">FSU_2034</name>
</gene>
<dbReference type="eggNOG" id="COG3596">
    <property type="taxonomic scope" value="Bacteria"/>
</dbReference>
<dbReference type="GO" id="GO:0005525">
    <property type="term" value="F:GTP binding"/>
    <property type="evidence" value="ECO:0007669"/>
    <property type="project" value="InterPro"/>
</dbReference>
<dbReference type="EMBL" id="CP001792">
    <property type="protein sequence ID" value="ACX75147.1"/>
    <property type="molecule type" value="Genomic_DNA"/>
</dbReference>
<accession>C9RRG1</accession>
<dbReference type="Gene3D" id="3.40.50.300">
    <property type="entry name" value="P-loop containing nucleotide triphosphate hydrolases"/>
    <property type="match status" value="1"/>
</dbReference>
<dbReference type="PANTHER" id="PTHR42714:SF2">
    <property type="entry name" value="TRNA MODIFICATION GTPASE GTPBP3, MITOCHONDRIAL"/>
    <property type="match status" value="1"/>
</dbReference>
<dbReference type="CDD" id="cd00882">
    <property type="entry name" value="Ras_like_GTPase"/>
    <property type="match status" value="1"/>
</dbReference>
<dbReference type="Pfam" id="PF01926">
    <property type="entry name" value="MMR_HSR1"/>
    <property type="match status" value="1"/>
</dbReference>
<name>C9RRG1_FIBSS</name>
<dbReference type="InterPro" id="IPR006073">
    <property type="entry name" value="GTP-bd"/>
</dbReference>
<dbReference type="InterPro" id="IPR027417">
    <property type="entry name" value="P-loop_NTPase"/>
</dbReference>
<dbReference type="KEGG" id="fsc:FSU_2034"/>
<dbReference type="OrthoDB" id="9255830at2"/>
<protein>
    <submittedName>
        <fullName evidence="2">GTP-binding protein HSR1-related protein</fullName>
    </submittedName>
</protein>
<evidence type="ECO:0000313" key="2">
    <source>
        <dbReference type="EMBL" id="ACX75147.1"/>
    </source>
</evidence>
<feature type="domain" description="G" evidence="1">
    <location>
        <begin position="23"/>
        <end position="120"/>
    </location>
</feature>
<dbReference type="KEGG" id="fsu:Fisuc_1550"/>
<proteinExistence type="predicted"/>
<dbReference type="GO" id="GO:0030488">
    <property type="term" value="P:tRNA methylation"/>
    <property type="evidence" value="ECO:0007669"/>
    <property type="project" value="TreeGrafter"/>
</dbReference>
<reference evidence="4" key="2">
    <citation type="submission" date="2010-08" db="EMBL/GenBank/DDBJ databases">
        <title>Complete sequence of Fibrobacter succinogenes subsp. succinogenes S85.</title>
        <authorList>
            <person name="Durkin A.S."/>
            <person name="Nelson K.E."/>
            <person name="Morrison M."/>
            <person name="Forsberg C.W."/>
            <person name="Wilson D.B."/>
            <person name="Russell J.B."/>
            <person name="Cann I.K.O."/>
            <person name="Mackie R.I."/>
            <person name="White B.A."/>
        </authorList>
    </citation>
    <scope>NUCLEOTIDE SEQUENCE [LARGE SCALE GENOMIC DNA]</scope>
    <source>
        <strain evidence="4">ATCC 19169 / S85</strain>
    </source>
</reference>
<dbReference type="GO" id="GO:0005829">
    <property type="term" value="C:cytosol"/>
    <property type="evidence" value="ECO:0007669"/>
    <property type="project" value="TreeGrafter"/>
</dbReference>
<evidence type="ECO:0000313" key="5">
    <source>
        <dbReference type="Proteomes" id="UP000001497"/>
    </source>
</evidence>
<organism evidence="3 4">
    <name type="scientific">Fibrobacter succinogenes (strain ATCC 19169 / S85)</name>
    <dbReference type="NCBI Taxonomy" id="59374"/>
    <lineage>
        <taxon>Bacteria</taxon>
        <taxon>Pseudomonadati</taxon>
        <taxon>Fibrobacterota</taxon>
        <taxon>Fibrobacteria</taxon>
        <taxon>Fibrobacterales</taxon>
        <taxon>Fibrobacteraceae</taxon>
        <taxon>Fibrobacter</taxon>
    </lineage>
</organism>
<dbReference type="Proteomes" id="UP000000517">
    <property type="component" value="Chromosome"/>
</dbReference>
<dbReference type="HOGENOM" id="CLU_072496_0_0_0"/>